<dbReference type="SUPFAM" id="SSF52172">
    <property type="entry name" value="CheY-like"/>
    <property type="match status" value="1"/>
</dbReference>
<dbReference type="CDD" id="cd00077">
    <property type="entry name" value="HDc"/>
    <property type="match status" value="1"/>
</dbReference>
<accession>A0A0P6XSH4</accession>
<gene>
    <name evidence="4" type="ORF">ADM99_05315</name>
</gene>
<dbReference type="OrthoDB" id="9795133at2"/>
<evidence type="ECO:0008006" key="6">
    <source>
        <dbReference type="Google" id="ProtNLM"/>
    </source>
</evidence>
<dbReference type="EMBL" id="LGCK01000007">
    <property type="protein sequence ID" value="KPL72542.1"/>
    <property type="molecule type" value="Genomic_DNA"/>
</dbReference>
<organism evidence="4 5">
    <name type="scientific">Leptolinea tardivitalis</name>
    <dbReference type="NCBI Taxonomy" id="229920"/>
    <lineage>
        <taxon>Bacteria</taxon>
        <taxon>Bacillati</taxon>
        <taxon>Chloroflexota</taxon>
        <taxon>Anaerolineae</taxon>
        <taxon>Anaerolineales</taxon>
        <taxon>Anaerolineaceae</taxon>
        <taxon>Leptolinea</taxon>
    </lineage>
</organism>
<dbReference type="InterPro" id="IPR052340">
    <property type="entry name" value="RNase_Y/CdgJ"/>
</dbReference>
<dbReference type="PROSITE" id="PS51833">
    <property type="entry name" value="HDOD"/>
    <property type="match status" value="1"/>
</dbReference>
<dbReference type="AlphaFoldDB" id="A0A0P6XSH4"/>
<evidence type="ECO:0000259" key="3">
    <source>
        <dbReference type="PROSITE" id="PS51833"/>
    </source>
</evidence>
<reference evidence="4 5" key="1">
    <citation type="submission" date="2015-07" db="EMBL/GenBank/DDBJ databases">
        <title>Genome sequence of Leptolinea tardivitalis DSM 16556.</title>
        <authorList>
            <person name="Hemp J."/>
            <person name="Ward L.M."/>
            <person name="Pace L.A."/>
            <person name="Fischer W.W."/>
        </authorList>
    </citation>
    <scope>NUCLEOTIDE SEQUENCE [LARGE SCALE GENOMIC DNA]</scope>
    <source>
        <strain evidence="4 5">YMTK-2</strain>
    </source>
</reference>
<dbReference type="Proteomes" id="UP000050430">
    <property type="component" value="Unassembled WGS sequence"/>
</dbReference>
<keyword evidence="1" id="KW-0597">Phosphoprotein</keyword>
<dbReference type="Gene3D" id="1.10.3210.10">
    <property type="entry name" value="Hypothetical protein af1432"/>
    <property type="match status" value="1"/>
</dbReference>
<feature type="domain" description="HDOD" evidence="3">
    <location>
        <begin position="143"/>
        <end position="337"/>
    </location>
</feature>
<evidence type="ECO:0000259" key="2">
    <source>
        <dbReference type="PROSITE" id="PS50110"/>
    </source>
</evidence>
<comment type="caution">
    <text evidence="4">The sequence shown here is derived from an EMBL/GenBank/DDBJ whole genome shotgun (WGS) entry which is preliminary data.</text>
</comment>
<sequence>MGNQIHSILFVDDDPKILQGLKRSVEEYSDHWRTDFASTAKEALQKLSNEPFDAIIADIQMPMMDGIQLLDLVSRTYPGVMRFVLSGNVTDTQAMRSTSVVHQMIAKPSDIDHIFVIVERACRLRDLVANPELKKLITEIKRLPSVPVLYNQLIKELDSPNASTQIIGNIIAKDTAMTAKILQLVNSAFFCLSENINSPQRAVSILGFNTVKALVLGICIFSEYQEYGINPVGINSIWKHSLLVSSVAYTLAQKLNMSIQDQENARISGILHDIGKLALLSFPEFMNQIYTNGRGEISLEEEYRMLKTSHAEIGGYLLAMWGIPTPIVDSVTFHHRPYSIVREDPDLLSVMYVANGLANMVKNEIEINYSSYLDMSYLKRNGLVNYLDEWTEVAKSIYISSTENKES</sequence>
<dbReference type="Pfam" id="PF00072">
    <property type="entry name" value="Response_reg"/>
    <property type="match status" value="1"/>
</dbReference>
<keyword evidence="5" id="KW-1185">Reference proteome</keyword>
<dbReference type="InterPro" id="IPR013976">
    <property type="entry name" value="HDOD"/>
</dbReference>
<dbReference type="SUPFAM" id="SSF109604">
    <property type="entry name" value="HD-domain/PDEase-like"/>
    <property type="match status" value="1"/>
</dbReference>
<evidence type="ECO:0000313" key="5">
    <source>
        <dbReference type="Proteomes" id="UP000050430"/>
    </source>
</evidence>
<evidence type="ECO:0000313" key="4">
    <source>
        <dbReference type="EMBL" id="KPL72542.1"/>
    </source>
</evidence>
<dbReference type="Pfam" id="PF08668">
    <property type="entry name" value="HDOD"/>
    <property type="match status" value="1"/>
</dbReference>
<feature type="modified residue" description="4-aspartylphosphate" evidence="1">
    <location>
        <position position="58"/>
    </location>
</feature>
<dbReference type="InterPro" id="IPR003607">
    <property type="entry name" value="HD/PDEase_dom"/>
</dbReference>
<dbReference type="GO" id="GO:0000160">
    <property type="term" value="P:phosphorelay signal transduction system"/>
    <property type="evidence" value="ECO:0007669"/>
    <property type="project" value="InterPro"/>
</dbReference>
<dbReference type="SMART" id="SM00448">
    <property type="entry name" value="REC"/>
    <property type="match status" value="1"/>
</dbReference>
<evidence type="ECO:0000256" key="1">
    <source>
        <dbReference type="PROSITE-ProRule" id="PRU00169"/>
    </source>
</evidence>
<dbReference type="STRING" id="229920.ADM99_05315"/>
<dbReference type="PIRSF" id="PIRSF036883">
    <property type="entry name" value="RR_HD-GYP_mod"/>
    <property type="match status" value="1"/>
</dbReference>
<dbReference type="NCBIfam" id="TIGR00277">
    <property type="entry name" value="HDIG"/>
    <property type="match status" value="1"/>
</dbReference>
<dbReference type="InterPro" id="IPR006675">
    <property type="entry name" value="HDIG_dom"/>
</dbReference>
<dbReference type="PANTHER" id="PTHR33525">
    <property type="match status" value="1"/>
</dbReference>
<dbReference type="InterPro" id="IPR014626">
    <property type="entry name" value="Sig_transdc_resp-reg_put"/>
</dbReference>
<dbReference type="PANTHER" id="PTHR33525:SF6">
    <property type="entry name" value="HDOD DOMAIN-CONTAINING PROTEIN"/>
    <property type="match status" value="1"/>
</dbReference>
<protein>
    <recommendedName>
        <fullName evidence="6">HDOD domain-containing protein</fullName>
    </recommendedName>
</protein>
<dbReference type="Gene3D" id="3.40.50.2300">
    <property type="match status" value="1"/>
</dbReference>
<dbReference type="PROSITE" id="PS50110">
    <property type="entry name" value="RESPONSE_REGULATORY"/>
    <property type="match status" value="1"/>
</dbReference>
<proteinExistence type="predicted"/>
<name>A0A0P6XSH4_9CHLR</name>
<dbReference type="RefSeq" id="WP_062421413.1">
    <property type="nucleotide sequence ID" value="NZ_BBYA01000008.1"/>
</dbReference>
<feature type="domain" description="Response regulatory" evidence="2">
    <location>
        <begin position="7"/>
        <end position="122"/>
    </location>
</feature>
<dbReference type="InterPro" id="IPR001789">
    <property type="entry name" value="Sig_transdc_resp-reg_receiver"/>
</dbReference>
<dbReference type="InterPro" id="IPR011006">
    <property type="entry name" value="CheY-like_superfamily"/>
</dbReference>